<reference evidence="2" key="2">
    <citation type="submission" date="2021-04" db="EMBL/GenBank/DDBJ databases">
        <authorList>
            <person name="Gilroy R."/>
        </authorList>
    </citation>
    <scope>NUCLEOTIDE SEQUENCE</scope>
    <source>
        <strain evidence="2">Gambia16-554</strain>
    </source>
</reference>
<name>A0A9D2GRV4_9BACT</name>
<evidence type="ECO:0000313" key="2">
    <source>
        <dbReference type="EMBL" id="HIZ86095.1"/>
    </source>
</evidence>
<evidence type="ECO:0000313" key="3">
    <source>
        <dbReference type="Proteomes" id="UP000824115"/>
    </source>
</evidence>
<reference evidence="2" key="1">
    <citation type="journal article" date="2021" name="PeerJ">
        <title>Extensive microbial diversity within the chicken gut microbiome revealed by metagenomics and culture.</title>
        <authorList>
            <person name="Gilroy R."/>
            <person name="Ravi A."/>
            <person name="Getino M."/>
            <person name="Pursley I."/>
            <person name="Horton D.L."/>
            <person name="Alikhan N.F."/>
            <person name="Baker D."/>
            <person name="Gharbi K."/>
            <person name="Hall N."/>
            <person name="Watson M."/>
            <person name="Adriaenssens E.M."/>
            <person name="Foster-Nyarko E."/>
            <person name="Jarju S."/>
            <person name="Secka A."/>
            <person name="Antonio M."/>
            <person name="Oren A."/>
            <person name="Chaudhuri R.R."/>
            <person name="La Ragione R."/>
            <person name="Hildebrand F."/>
            <person name="Pallen M.J."/>
        </authorList>
    </citation>
    <scope>NUCLEOTIDE SEQUENCE</scope>
    <source>
        <strain evidence="2">Gambia16-554</strain>
    </source>
</reference>
<proteinExistence type="predicted"/>
<feature type="chain" id="PRO_5038931499" evidence="1">
    <location>
        <begin position="20"/>
        <end position="299"/>
    </location>
</feature>
<dbReference type="EMBL" id="DXAW01000109">
    <property type="protein sequence ID" value="HIZ86095.1"/>
    <property type="molecule type" value="Genomic_DNA"/>
</dbReference>
<gene>
    <name evidence="2" type="ORF">IAC04_06365</name>
</gene>
<evidence type="ECO:0000256" key="1">
    <source>
        <dbReference type="SAM" id="SignalP"/>
    </source>
</evidence>
<keyword evidence="1" id="KW-0732">Signal</keyword>
<dbReference type="Proteomes" id="UP000824115">
    <property type="component" value="Unassembled WGS sequence"/>
</dbReference>
<feature type="signal peptide" evidence="1">
    <location>
        <begin position="1"/>
        <end position="19"/>
    </location>
</feature>
<sequence>MKKLLAVLTVILAQLPAIAQNPPGMDMEIKQFEDQKVESTIEYYGDLPSRITKVVTASDNSMTDLLIRNAIEEGWTLSPYEFCTYGEFDKLKTDTSYYFLMRVDKMHRKGSDPAIEYLCFLKGNEEAGEDLSAMPELIALPLFPENGNSGRIFSYIPAYVNIIQNYLQKIYEGKLYPSKNGRIHLGRMDRSGIRTILLNEDDMAYRPAMQRFEKIFGGKAKAVPQDSIDAAMDNAAGQTLVSLVVAPETGSYGSPCWKILISADTYELYYFKKHKITPKKGPGFLKSDLRRISRMLKSE</sequence>
<organism evidence="2 3">
    <name type="scientific">Candidatus Coprenecus stercoravium</name>
    <dbReference type="NCBI Taxonomy" id="2840735"/>
    <lineage>
        <taxon>Bacteria</taxon>
        <taxon>Pseudomonadati</taxon>
        <taxon>Bacteroidota</taxon>
        <taxon>Bacteroidia</taxon>
        <taxon>Bacteroidales</taxon>
        <taxon>Rikenellaceae</taxon>
        <taxon>Rikenellaceae incertae sedis</taxon>
        <taxon>Candidatus Coprenecus</taxon>
    </lineage>
</organism>
<accession>A0A9D2GRV4</accession>
<dbReference type="AlphaFoldDB" id="A0A9D2GRV4"/>
<protein>
    <submittedName>
        <fullName evidence="2">Uncharacterized protein</fullName>
    </submittedName>
</protein>
<comment type="caution">
    <text evidence="2">The sequence shown here is derived from an EMBL/GenBank/DDBJ whole genome shotgun (WGS) entry which is preliminary data.</text>
</comment>